<keyword evidence="4" id="KW-0282">Flagellum</keyword>
<proteinExistence type="inferred from homology"/>
<dbReference type="InterPro" id="IPR036679">
    <property type="entry name" value="FlgN-like_sf"/>
</dbReference>
<comment type="function">
    <text evidence="1">Required for the efficient initiation of filament assembly.</text>
</comment>
<evidence type="ECO:0000256" key="1">
    <source>
        <dbReference type="ARBA" id="ARBA00002397"/>
    </source>
</evidence>
<keyword evidence="4" id="KW-0969">Cilium</keyword>
<protein>
    <submittedName>
        <fullName evidence="4">Flagellar protein FlgN</fullName>
    </submittedName>
</protein>
<dbReference type="SUPFAM" id="SSF140566">
    <property type="entry name" value="FlgN-like"/>
    <property type="match status" value="1"/>
</dbReference>
<evidence type="ECO:0000313" key="5">
    <source>
        <dbReference type="Proteomes" id="UP000029558"/>
    </source>
</evidence>
<dbReference type="AlphaFoldDB" id="A0A6I5XVF6"/>
<sequence length="158" mass="17586">MKSKNICSLLDKKLILLNQLLDFLEQETLALQNLAQAELQQIAKAKETCLTQLSPLALAHENLLIEKSYDCTHEGMLDYIQQEVSGKEQAQAKQLWLDITLTLRKCKQINEANGLVIQINQAQISSMLNVIKGAEENTYSSQGAKESTASIKNPRSTA</sequence>
<dbReference type="Proteomes" id="UP000029558">
    <property type="component" value="Chromosome"/>
</dbReference>
<accession>A0A6I5XVF6</accession>
<comment type="similarity">
    <text evidence="2">Belongs to the FlgN family.</text>
</comment>
<keyword evidence="4" id="KW-0966">Cell projection</keyword>
<dbReference type="GO" id="GO:0044780">
    <property type="term" value="P:bacterial-type flagellum assembly"/>
    <property type="evidence" value="ECO:0007669"/>
    <property type="project" value="InterPro"/>
</dbReference>
<dbReference type="InterPro" id="IPR007809">
    <property type="entry name" value="FlgN-like"/>
</dbReference>
<keyword evidence="3" id="KW-1005">Bacterial flagellum biogenesis</keyword>
<dbReference type="OrthoDB" id="5600584at2"/>
<name>A0A6I5XVF6_PISSA</name>
<reference evidence="4 5" key="1">
    <citation type="journal article" date="2014" name="Genome Announc.">
        <title>Comparative Genome Analysis of Two Isolates of the Fish Pathogen Piscirickettsia salmonis from Different Hosts Reveals Major Differences in Virulence-Associated Secretion Systems.</title>
        <authorList>
            <person name="Bohle H."/>
            <person name="Henriquez P."/>
            <person name="Grothusen H."/>
            <person name="Navas E."/>
            <person name="Sandoval A."/>
            <person name="Bustamante F."/>
            <person name="Bustos P."/>
            <person name="Mancilla M."/>
        </authorList>
    </citation>
    <scope>NUCLEOTIDE SEQUENCE [LARGE SCALE GENOMIC DNA]</scope>
    <source>
        <strain evidence="5">B1-32597</strain>
    </source>
</reference>
<dbReference type="Pfam" id="PF05130">
    <property type="entry name" value="FlgN"/>
    <property type="match status" value="1"/>
</dbReference>
<evidence type="ECO:0000313" key="4">
    <source>
        <dbReference type="EMBL" id="ALB23103.1"/>
    </source>
</evidence>
<dbReference type="Gene3D" id="1.20.58.300">
    <property type="entry name" value="FlgN-like"/>
    <property type="match status" value="1"/>
</dbReference>
<organism evidence="4 5">
    <name type="scientific">Piscirickettsia salmonis</name>
    <dbReference type="NCBI Taxonomy" id="1238"/>
    <lineage>
        <taxon>Bacteria</taxon>
        <taxon>Pseudomonadati</taxon>
        <taxon>Pseudomonadota</taxon>
        <taxon>Gammaproteobacteria</taxon>
        <taxon>Thiotrichales</taxon>
        <taxon>Piscirickettsiaceae</taxon>
        <taxon>Piscirickettsia</taxon>
    </lineage>
</organism>
<evidence type="ECO:0000256" key="3">
    <source>
        <dbReference type="ARBA" id="ARBA00022795"/>
    </source>
</evidence>
<dbReference type="RefSeq" id="WP_027242997.1">
    <property type="nucleotide sequence ID" value="NZ_CP012508.1"/>
</dbReference>
<gene>
    <name evidence="4" type="primary">flgN</name>
    <name evidence="4" type="ORF">KU39_1923</name>
</gene>
<evidence type="ECO:0000256" key="2">
    <source>
        <dbReference type="ARBA" id="ARBA00007703"/>
    </source>
</evidence>
<dbReference type="EMBL" id="CP012508">
    <property type="protein sequence ID" value="ALB23103.1"/>
    <property type="molecule type" value="Genomic_DNA"/>
</dbReference>